<sequence length="84" mass="9581">MTKRPPRVPCPAPCRCPNSTALPISEQQREKSRNRERKYSNSLEPEQRLPSELICVSGFPSSQREDSRTSMIPMTSDYCGQRPV</sequence>
<keyword evidence="3" id="KW-1185">Reference proteome</keyword>
<dbReference type="Proteomes" id="UP001497482">
    <property type="component" value="Chromosome 10"/>
</dbReference>
<evidence type="ECO:0000256" key="1">
    <source>
        <dbReference type="SAM" id="MobiDB-lite"/>
    </source>
</evidence>
<accession>A0AAV2J4N7</accession>
<gene>
    <name evidence="2" type="ORF">KC01_LOCUS3730</name>
</gene>
<name>A0AAV2J4N7_KNICA</name>
<dbReference type="EMBL" id="OZ035832">
    <property type="protein sequence ID" value="CAL1571630.1"/>
    <property type="molecule type" value="Genomic_DNA"/>
</dbReference>
<proteinExistence type="predicted"/>
<feature type="compositionally biased region" description="Basic and acidic residues" evidence="1">
    <location>
        <begin position="27"/>
        <end position="49"/>
    </location>
</feature>
<reference evidence="2 3" key="1">
    <citation type="submission" date="2024-04" db="EMBL/GenBank/DDBJ databases">
        <authorList>
            <person name="Waldvogel A.-M."/>
            <person name="Schoenle A."/>
        </authorList>
    </citation>
    <scope>NUCLEOTIDE SEQUENCE [LARGE SCALE GENOMIC DNA]</scope>
</reference>
<feature type="region of interest" description="Disordered" evidence="1">
    <location>
        <begin position="20"/>
        <end position="84"/>
    </location>
</feature>
<evidence type="ECO:0000313" key="3">
    <source>
        <dbReference type="Proteomes" id="UP001497482"/>
    </source>
</evidence>
<evidence type="ECO:0000313" key="2">
    <source>
        <dbReference type="EMBL" id="CAL1571630.1"/>
    </source>
</evidence>
<protein>
    <submittedName>
        <fullName evidence="2">Uncharacterized protein</fullName>
    </submittedName>
</protein>
<organism evidence="2 3">
    <name type="scientific">Knipowitschia caucasica</name>
    <name type="common">Caucasian dwarf goby</name>
    <name type="synonym">Pomatoschistus caucasicus</name>
    <dbReference type="NCBI Taxonomy" id="637954"/>
    <lineage>
        <taxon>Eukaryota</taxon>
        <taxon>Metazoa</taxon>
        <taxon>Chordata</taxon>
        <taxon>Craniata</taxon>
        <taxon>Vertebrata</taxon>
        <taxon>Euteleostomi</taxon>
        <taxon>Actinopterygii</taxon>
        <taxon>Neopterygii</taxon>
        <taxon>Teleostei</taxon>
        <taxon>Neoteleostei</taxon>
        <taxon>Acanthomorphata</taxon>
        <taxon>Gobiaria</taxon>
        <taxon>Gobiiformes</taxon>
        <taxon>Gobioidei</taxon>
        <taxon>Gobiidae</taxon>
        <taxon>Gobiinae</taxon>
        <taxon>Knipowitschia</taxon>
    </lineage>
</organism>
<dbReference type="AlphaFoldDB" id="A0AAV2J4N7"/>